<accession>A0A2M4ASS7</accession>
<dbReference type="PANTHER" id="PTHR21183:SF18">
    <property type="entry name" value="LARGE RIBOSOMAL SUBUNIT PROTEIN UL29M"/>
    <property type="match status" value="1"/>
</dbReference>
<organism evidence="7">
    <name type="scientific">Anopheles triannulatus</name>
    <dbReference type="NCBI Taxonomy" id="58253"/>
    <lineage>
        <taxon>Eukaryota</taxon>
        <taxon>Metazoa</taxon>
        <taxon>Ecdysozoa</taxon>
        <taxon>Arthropoda</taxon>
        <taxon>Hexapoda</taxon>
        <taxon>Insecta</taxon>
        <taxon>Pterygota</taxon>
        <taxon>Neoptera</taxon>
        <taxon>Endopterygota</taxon>
        <taxon>Diptera</taxon>
        <taxon>Nematocera</taxon>
        <taxon>Culicoidea</taxon>
        <taxon>Culicidae</taxon>
        <taxon>Anophelinae</taxon>
        <taxon>Anopheles</taxon>
    </lineage>
</organism>
<comment type="similarity">
    <text evidence="2">Belongs to the universal ribosomal protein uL29 family.</text>
</comment>
<keyword evidence="3 7" id="KW-0689">Ribosomal protein</keyword>
<name>A0A2M4ASS7_9DIPT</name>
<evidence type="ECO:0000313" key="7">
    <source>
        <dbReference type="EMBL" id="MBW43833.1"/>
    </source>
</evidence>
<evidence type="ECO:0000256" key="1">
    <source>
        <dbReference type="ARBA" id="ARBA00004173"/>
    </source>
</evidence>
<evidence type="ECO:0000256" key="4">
    <source>
        <dbReference type="ARBA" id="ARBA00023128"/>
    </source>
</evidence>
<evidence type="ECO:0000256" key="2">
    <source>
        <dbReference type="ARBA" id="ARBA00009254"/>
    </source>
</evidence>
<dbReference type="Gene3D" id="6.10.330.20">
    <property type="match status" value="1"/>
</dbReference>
<dbReference type="InterPro" id="IPR010729">
    <property type="entry name" value="Ribosomal_uL29_mit"/>
</dbReference>
<sequence>MNIFKQILPFSQHLVRCVTGASSQRVNSAVHRFPGASIPAARTIGTTAVRHDLSEFFDDKKNWGEQEIKHGRGWTKDDMRIKSNADLHKLWFVLLKERNMLLTMEHECKEKMELFPSPERLDKVKESMENLETVIRERNRAYFELETGETGERPGRLVTNQLGTRFYYRAFEHVIPRFANTRWNERHRFSGGGYAVWKFQRLYRERLYNEKRKLRNRERNEVVHLLRRFPNIDRETLAQRFPSVDVEKLYKLDKIRGNQSVKDS</sequence>
<dbReference type="GO" id="GO:0032543">
    <property type="term" value="P:mitochondrial translation"/>
    <property type="evidence" value="ECO:0007669"/>
    <property type="project" value="TreeGrafter"/>
</dbReference>
<dbReference type="AlphaFoldDB" id="A0A2M4ASS7"/>
<keyword evidence="4" id="KW-0496">Mitochondrion</keyword>
<dbReference type="GO" id="GO:0003735">
    <property type="term" value="F:structural constituent of ribosome"/>
    <property type="evidence" value="ECO:0007669"/>
    <property type="project" value="InterPro"/>
</dbReference>
<proteinExistence type="inferred from homology"/>
<dbReference type="EMBL" id="GGFK01010512">
    <property type="protein sequence ID" value="MBW43833.1"/>
    <property type="molecule type" value="Transcribed_RNA"/>
</dbReference>
<evidence type="ECO:0000256" key="3">
    <source>
        <dbReference type="ARBA" id="ARBA00022980"/>
    </source>
</evidence>
<comment type="subcellular location">
    <subcellularLocation>
        <location evidence="1">Mitochondrion</location>
    </subcellularLocation>
</comment>
<dbReference type="InterPro" id="IPR038340">
    <property type="entry name" value="MRP-L47_sf"/>
</dbReference>
<keyword evidence="5" id="KW-0687">Ribonucleoprotein</keyword>
<protein>
    <recommendedName>
        <fullName evidence="6">Large ribosomal subunit protein uL29m</fullName>
    </recommendedName>
</protein>
<reference evidence="7" key="1">
    <citation type="submission" date="2018-01" db="EMBL/GenBank/DDBJ databases">
        <title>An insight into the sialome of Amazonian anophelines.</title>
        <authorList>
            <person name="Ribeiro J.M."/>
            <person name="Scarpassa V."/>
            <person name="Calvo E."/>
        </authorList>
    </citation>
    <scope>NUCLEOTIDE SEQUENCE</scope>
    <source>
        <tissue evidence="7">Salivary glands</tissue>
    </source>
</reference>
<evidence type="ECO:0000256" key="6">
    <source>
        <dbReference type="ARBA" id="ARBA00035289"/>
    </source>
</evidence>
<evidence type="ECO:0000256" key="5">
    <source>
        <dbReference type="ARBA" id="ARBA00023274"/>
    </source>
</evidence>
<dbReference type="Pfam" id="PF06984">
    <property type="entry name" value="MRP-L47"/>
    <property type="match status" value="1"/>
</dbReference>
<dbReference type="GO" id="GO:0005762">
    <property type="term" value="C:mitochondrial large ribosomal subunit"/>
    <property type="evidence" value="ECO:0007669"/>
    <property type="project" value="TreeGrafter"/>
</dbReference>
<dbReference type="PANTHER" id="PTHR21183">
    <property type="entry name" value="RIBOSOMAL PROTEIN L47, MITOCHONDRIAL-RELATED"/>
    <property type="match status" value="1"/>
</dbReference>